<feature type="transmembrane region" description="Helical" evidence="9">
    <location>
        <begin position="409"/>
        <end position="427"/>
    </location>
</feature>
<feature type="transmembrane region" description="Helical" evidence="9">
    <location>
        <begin position="345"/>
        <end position="368"/>
    </location>
</feature>
<reference evidence="10 11" key="1">
    <citation type="submission" date="2022-05" db="EMBL/GenBank/DDBJ databases">
        <authorList>
            <person name="Park J.-S."/>
        </authorList>
    </citation>
    <scope>NUCLEOTIDE SEQUENCE [LARGE SCALE GENOMIC DNA]</scope>
    <source>
        <strain evidence="10 11">2012CJ34-2</strain>
    </source>
</reference>
<evidence type="ECO:0000256" key="2">
    <source>
        <dbReference type="ARBA" id="ARBA00008220"/>
    </source>
</evidence>
<feature type="transmembrane region" description="Helical" evidence="9">
    <location>
        <begin position="153"/>
        <end position="170"/>
    </location>
</feature>
<dbReference type="InterPro" id="IPR050367">
    <property type="entry name" value="APC_superfamily"/>
</dbReference>
<comment type="subcellular location">
    <subcellularLocation>
        <location evidence="1">Cell membrane</location>
        <topology evidence="1">Multi-pass membrane protein</topology>
    </subcellularLocation>
</comment>
<feature type="transmembrane region" description="Helical" evidence="9">
    <location>
        <begin position="121"/>
        <end position="141"/>
    </location>
</feature>
<gene>
    <name evidence="10" type="ORF">M3P05_07300</name>
</gene>
<dbReference type="Gene3D" id="1.20.1740.10">
    <property type="entry name" value="Amino acid/polyamine transporter I"/>
    <property type="match status" value="1"/>
</dbReference>
<keyword evidence="6 9" id="KW-1133">Transmembrane helix</keyword>
<keyword evidence="5 9" id="KW-0812">Transmembrane</keyword>
<feature type="transmembrane region" description="Helical" evidence="9">
    <location>
        <begin position="318"/>
        <end position="339"/>
    </location>
</feature>
<sequence length="440" mass="47016">MDKKKLGLASIVLLGFNSIIGSGIFLLPSRLYHLAGDWSVLLVLITAGIVATIAFSFAEVSGYFSKNGAAYVYTKEAFGQFAGFEVGFLKWIMQCIAWGVMAVALTNILANTFHFEDNTMLRNMIIFGIVTSLTFLNLQGVNATKIVNNVSTLAKMLPLVILIAGGIWSINPEFIFPAGDAAGTAEYTLSGETLGSALILCFYAYTGFETFGTAAEDMENPKRNLPLAIVYVIVAVMVFYALVMAVCVGVLGPDIANSKVPVADTARAVFGDWGFYMITIGSIISLAGINVAASFHIPRALLPLSEDKMVPEFFGKKNANGVPTVAIIASALVTIPIALSGSFTTLAMLSVVTRFAQYIPTCLAVLVFRKRYANNPDMQPTFKVPFGPTLPALGVTICLFLLADQNPTKIMVGLGAMVVIAPLYFMAQKKAKQSAALADA</sequence>
<evidence type="ECO:0000256" key="3">
    <source>
        <dbReference type="ARBA" id="ARBA00021069"/>
    </source>
</evidence>
<feature type="transmembrane region" description="Helical" evidence="9">
    <location>
        <begin position="380"/>
        <end position="403"/>
    </location>
</feature>
<evidence type="ECO:0000256" key="6">
    <source>
        <dbReference type="ARBA" id="ARBA00022989"/>
    </source>
</evidence>
<comment type="caution">
    <text evidence="10">The sequence shown here is derived from an EMBL/GenBank/DDBJ whole genome shotgun (WGS) entry which is preliminary data.</text>
</comment>
<dbReference type="InterPro" id="IPR002293">
    <property type="entry name" value="AA/rel_permease1"/>
</dbReference>
<evidence type="ECO:0000256" key="1">
    <source>
        <dbReference type="ARBA" id="ARBA00004651"/>
    </source>
</evidence>
<evidence type="ECO:0000313" key="11">
    <source>
        <dbReference type="Proteomes" id="UP001203338"/>
    </source>
</evidence>
<evidence type="ECO:0000256" key="4">
    <source>
        <dbReference type="ARBA" id="ARBA00022475"/>
    </source>
</evidence>
<keyword evidence="7 9" id="KW-0472">Membrane</keyword>
<evidence type="ECO:0000256" key="7">
    <source>
        <dbReference type="ARBA" id="ARBA00023136"/>
    </source>
</evidence>
<keyword evidence="11" id="KW-1185">Reference proteome</keyword>
<organism evidence="10 11">
    <name type="scientific">Parendozoicomonas callyspongiae</name>
    <dbReference type="NCBI Taxonomy" id="2942213"/>
    <lineage>
        <taxon>Bacteria</taxon>
        <taxon>Pseudomonadati</taxon>
        <taxon>Pseudomonadota</taxon>
        <taxon>Gammaproteobacteria</taxon>
        <taxon>Oceanospirillales</taxon>
        <taxon>Endozoicomonadaceae</taxon>
        <taxon>Parendozoicomonas</taxon>
    </lineage>
</organism>
<dbReference type="EMBL" id="JAMFLX010000007">
    <property type="protein sequence ID" value="MCL6269744.1"/>
    <property type="molecule type" value="Genomic_DNA"/>
</dbReference>
<feature type="transmembrane region" description="Helical" evidence="9">
    <location>
        <begin position="228"/>
        <end position="253"/>
    </location>
</feature>
<accession>A0ABT0PEE4</accession>
<proteinExistence type="inferred from homology"/>
<keyword evidence="4" id="KW-1003">Cell membrane</keyword>
<dbReference type="PANTHER" id="PTHR42770:SF18">
    <property type="entry name" value="ARGININE_AGMATINE ANTIPORTER"/>
    <property type="match status" value="1"/>
</dbReference>
<dbReference type="PIRSF" id="PIRSF006060">
    <property type="entry name" value="AA_transporter"/>
    <property type="match status" value="1"/>
</dbReference>
<evidence type="ECO:0000256" key="9">
    <source>
        <dbReference type="SAM" id="Phobius"/>
    </source>
</evidence>
<protein>
    <recommendedName>
        <fullName evidence="3">Arginine/agmatine antiporter</fullName>
    </recommendedName>
</protein>
<feature type="transmembrane region" description="Helical" evidence="9">
    <location>
        <begin position="91"/>
        <end position="109"/>
    </location>
</feature>
<name>A0ABT0PEE4_9GAMM</name>
<feature type="transmembrane region" description="Helical" evidence="9">
    <location>
        <begin position="39"/>
        <end position="58"/>
    </location>
</feature>
<dbReference type="Pfam" id="PF13520">
    <property type="entry name" value="AA_permease_2"/>
    <property type="match status" value="1"/>
</dbReference>
<evidence type="ECO:0000256" key="8">
    <source>
        <dbReference type="ARBA" id="ARBA00045636"/>
    </source>
</evidence>
<dbReference type="PANTHER" id="PTHR42770">
    <property type="entry name" value="AMINO ACID TRANSPORTER-RELATED"/>
    <property type="match status" value="1"/>
</dbReference>
<feature type="transmembrane region" description="Helical" evidence="9">
    <location>
        <begin position="273"/>
        <end position="297"/>
    </location>
</feature>
<feature type="transmembrane region" description="Helical" evidence="9">
    <location>
        <begin position="6"/>
        <end position="27"/>
    </location>
</feature>
<evidence type="ECO:0000256" key="5">
    <source>
        <dbReference type="ARBA" id="ARBA00022692"/>
    </source>
</evidence>
<dbReference type="Proteomes" id="UP001203338">
    <property type="component" value="Unassembled WGS sequence"/>
</dbReference>
<comment type="similarity">
    <text evidence="2">Belongs to the amino acid-polyamine-organocation (APC) superfamily. Basic amino acid/polyamine antiporter (APA) (TC 2.A.3.2) family.</text>
</comment>
<comment type="function">
    <text evidence="8">Major component of the acid-resistance (AR) system allowing enteric pathogens to survive the acidic environment in the stomach. Exchanges extracellular arginine for its intracellular decarboxylation product agmatine (Agm) thereby expelling intracellular protons. Probably undergoes several conformational states in order to translocate the substrate across the membrane; keeps the substrate accessible to only 1 side of the membrane at a time by opening and closing 3 membrane-internal gates.</text>
</comment>
<dbReference type="RefSeq" id="WP_249698825.1">
    <property type="nucleotide sequence ID" value="NZ_JAMFLX010000007.1"/>
</dbReference>
<evidence type="ECO:0000313" key="10">
    <source>
        <dbReference type="EMBL" id="MCL6269744.1"/>
    </source>
</evidence>